<protein>
    <submittedName>
        <fullName evidence="3">Cytoplasm protein</fullName>
    </submittedName>
</protein>
<evidence type="ECO:0000256" key="1">
    <source>
        <dbReference type="ARBA" id="ARBA00005351"/>
    </source>
</evidence>
<dbReference type="Proteomes" id="UP001153365">
    <property type="component" value="Unassembled WGS sequence"/>
</dbReference>
<dbReference type="GO" id="GO:0005829">
    <property type="term" value="C:cytosol"/>
    <property type="evidence" value="ECO:0007669"/>
    <property type="project" value="TreeGrafter"/>
</dbReference>
<sequence>MPIPSLERTLRSIQKLVEDQEWYSAHQKYRTSAARLLKSSDQSSIRDAISLLFEGSRVLLQRNQIGSGTDLALMLIRDVYVSKKVEYRSEDRNKVLNLIALAGPSNNWRRSIIDAALGWSGEAMGCLTGDPLINQAVGETYFKENQFPQAVIHLLSASNRDSAKVLSELMWIWSKLDPEPERNLAKYAGIGVIGYLEVASILGARTFLDDFLSKVTTHHQDLLNSTLPCPNNASSIQIFLNPSLNFLQLLVITCQVGPGTLPNGSKPPPNHNGPTIGKAVYQAMIGRYSKSEPWLVTPPMKETFASIGEIYFGIKIPRHGGNIFSDLMGSLFSGGGPDSQPPPPSRRSLKGSDQGAGISEPTVD</sequence>
<comment type="caution">
    <text evidence="3">The sequence shown here is derived from an EMBL/GenBank/DDBJ whole genome shotgun (WGS) entry which is preliminary data.</text>
</comment>
<name>A0AAV0BLQ9_PHAPC</name>
<dbReference type="InterPro" id="IPR007317">
    <property type="entry name" value="GET4"/>
</dbReference>
<evidence type="ECO:0000313" key="4">
    <source>
        <dbReference type="Proteomes" id="UP001153365"/>
    </source>
</evidence>
<dbReference type="PANTHER" id="PTHR12875:SF0">
    <property type="entry name" value="GOLGI TO ER TRAFFIC PROTEIN 4 HOMOLOG"/>
    <property type="match status" value="1"/>
</dbReference>
<dbReference type="Pfam" id="PF04190">
    <property type="entry name" value="GET4"/>
    <property type="match status" value="1"/>
</dbReference>
<dbReference type="EMBL" id="CALTRL010005852">
    <property type="protein sequence ID" value="CAH7687281.1"/>
    <property type="molecule type" value="Genomic_DNA"/>
</dbReference>
<comment type="similarity">
    <text evidence="1">Belongs to the GET4 family.</text>
</comment>
<proteinExistence type="inferred from homology"/>
<feature type="region of interest" description="Disordered" evidence="2">
    <location>
        <begin position="331"/>
        <end position="364"/>
    </location>
</feature>
<accession>A0AAV0BLQ9</accession>
<dbReference type="AlphaFoldDB" id="A0AAV0BLQ9"/>
<dbReference type="PANTHER" id="PTHR12875">
    <property type="entry name" value="GOLGI TO ER TRAFFIC PROTEIN 4 HOMOLOG"/>
    <property type="match status" value="1"/>
</dbReference>
<dbReference type="Gene3D" id="1.25.40.10">
    <property type="entry name" value="Tetratricopeptide repeat domain"/>
    <property type="match status" value="1"/>
</dbReference>
<reference evidence="3" key="1">
    <citation type="submission" date="2022-06" db="EMBL/GenBank/DDBJ databases">
        <authorList>
            <consortium name="SYNGENTA / RWTH Aachen University"/>
        </authorList>
    </citation>
    <scope>NUCLEOTIDE SEQUENCE</scope>
</reference>
<gene>
    <name evidence="3" type="ORF">PPACK8108_LOCUS22042</name>
</gene>
<evidence type="ECO:0000256" key="2">
    <source>
        <dbReference type="SAM" id="MobiDB-lite"/>
    </source>
</evidence>
<evidence type="ECO:0000313" key="3">
    <source>
        <dbReference type="EMBL" id="CAH7687281.1"/>
    </source>
</evidence>
<organism evidence="3 4">
    <name type="scientific">Phakopsora pachyrhizi</name>
    <name type="common">Asian soybean rust disease fungus</name>
    <dbReference type="NCBI Taxonomy" id="170000"/>
    <lineage>
        <taxon>Eukaryota</taxon>
        <taxon>Fungi</taxon>
        <taxon>Dikarya</taxon>
        <taxon>Basidiomycota</taxon>
        <taxon>Pucciniomycotina</taxon>
        <taxon>Pucciniomycetes</taxon>
        <taxon>Pucciniales</taxon>
        <taxon>Phakopsoraceae</taxon>
        <taxon>Phakopsora</taxon>
    </lineage>
</organism>
<dbReference type="GO" id="GO:0045048">
    <property type="term" value="P:protein insertion into ER membrane"/>
    <property type="evidence" value="ECO:0007669"/>
    <property type="project" value="InterPro"/>
</dbReference>
<dbReference type="InterPro" id="IPR011990">
    <property type="entry name" value="TPR-like_helical_dom_sf"/>
</dbReference>
<keyword evidence="4" id="KW-1185">Reference proteome</keyword>